<dbReference type="Pfam" id="PF00455">
    <property type="entry name" value="DeoRC"/>
    <property type="match status" value="1"/>
</dbReference>
<evidence type="ECO:0000256" key="1">
    <source>
        <dbReference type="ARBA" id="ARBA00022491"/>
    </source>
</evidence>
<dbReference type="Pfam" id="PF08220">
    <property type="entry name" value="HTH_DeoR"/>
    <property type="match status" value="1"/>
</dbReference>
<comment type="caution">
    <text evidence="5">The sequence shown here is derived from an EMBL/GenBank/DDBJ whole genome shotgun (WGS) entry which is preliminary data.</text>
</comment>
<evidence type="ECO:0000313" key="5">
    <source>
        <dbReference type="EMBL" id="PCE23175.1"/>
    </source>
</evidence>
<feature type="domain" description="HTH deoR-type" evidence="4">
    <location>
        <begin position="3"/>
        <end position="58"/>
    </location>
</feature>
<sequence>MLSTQRESEIMRMVRAQKTCTIGELAEALDVSDETIRRNIKPLIAEGLVLKVHGGIVLPTHLDEPPFQQRILKNREAKQAIAAHLSQLIKDGDTLIIDGGTTCVHVAHALCQHNRLTVVTNSAEVARILAPRNDNKVFITGGELRPDDSSAFGEVALAFIRQFRVRYAIVSVSCVTADGAFMYSQLCDAEFSRAALAQAEQRVVVADLAKFGQSALVTGFGPESVDRLVTDGEPVPALMQVFAQTDLEVSWAQSVIDQ</sequence>
<keyword evidence="1" id="KW-0678">Repressor</keyword>
<dbReference type="AlphaFoldDB" id="A0A2A4EQQ8"/>
<accession>A0A2A4EQQ8</accession>
<proteinExistence type="predicted"/>
<dbReference type="GO" id="GO:0003700">
    <property type="term" value="F:DNA-binding transcription factor activity"/>
    <property type="evidence" value="ECO:0007669"/>
    <property type="project" value="InterPro"/>
</dbReference>
<dbReference type="Proteomes" id="UP000218022">
    <property type="component" value="Unassembled WGS sequence"/>
</dbReference>
<dbReference type="PROSITE" id="PS51000">
    <property type="entry name" value="HTH_DEOR_2"/>
    <property type="match status" value="1"/>
</dbReference>
<evidence type="ECO:0000259" key="4">
    <source>
        <dbReference type="PROSITE" id="PS51000"/>
    </source>
</evidence>
<organism evidence="5 6">
    <name type="scientific">Paraburkholderia acidicola</name>
    <dbReference type="NCBI Taxonomy" id="1912599"/>
    <lineage>
        <taxon>Bacteria</taxon>
        <taxon>Pseudomonadati</taxon>
        <taxon>Pseudomonadota</taxon>
        <taxon>Betaproteobacteria</taxon>
        <taxon>Burkholderiales</taxon>
        <taxon>Burkholderiaceae</taxon>
        <taxon>Paraburkholderia</taxon>
    </lineage>
</organism>
<dbReference type="PANTHER" id="PTHR30363:SF4">
    <property type="entry name" value="GLYCEROL-3-PHOSPHATE REGULON REPRESSOR"/>
    <property type="match status" value="1"/>
</dbReference>
<dbReference type="RefSeq" id="WP_096725148.1">
    <property type="nucleotide sequence ID" value="NZ_MTZV01000006.1"/>
</dbReference>
<protein>
    <submittedName>
        <fullName evidence="5">DeoR family transcriptional regulator</fullName>
    </submittedName>
</protein>
<dbReference type="SMART" id="SM01134">
    <property type="entry name" value="DeoRC"/>
    <property type="match status" value="1"/>
</dbReference>
<dbReference type="InterPro" id="IPR050313">
    <property type="entry name" value="Carb_Metab_HTH_regulators"/>
</dbReference>
<dbReference type="Gene3D" id="3.40.50.1360">
    <property type="match status" value="1"/>
</dbReference>
<dbReference type="PRINTS" id="PR00037">
    <property type="entry name" value="HTHLACR"/>
</dbReference>
<dbReference type="Gene3D" id="1.10.10.10">
    <property type="entry name" value="Winged helix-like DNA-binding domain superfamily/Winged helix DNA-binding domain"/>
    <property type="match status" value="1"/>
</dbReference>
<dbReference type="InterPro" id="IPR036390">
    <property type="entry name" value="WH_DNA-bd_sf"/>
</dbReference>
<dbReference type="InterPro" id="IPR014036">
    <property type="entry name" value="DeoR-like_C"/>
</dbReference>
<name>A0A2A4EQQ8_9BURK</name>
<gene>
    <name evidence="5" type="ORF">BWP39_26170</name>
</gene>
<reference evidence="5 6" key="1">
    <citation type="submission" date="2017-01" db="EMBL/GenBank/DDBJ databases">
        <title>Whole-Genome Shotgun Sequencing of Two beta-Proteobacterial Species in Search of the Bulgecin Biosynthetic Cluster.</title>
        <authorList>
            <person name="Horsman M.E."/>
            <person name="Marous D.R."/>
            <person name="Li R."/>
            <person name="Oliver R.A."/>
            <person name="Byun B."/>
            <person name="Emrich S.J."/>
            <person name="Boggess B."/>
            <person name="Townsend C.A."/>
            <person name="Mobashery S."/>
        </authorList>
    </citation>
    <scope>NUCLEOTIDE SEQUENCE [LARGE SCALE GENOMIC DNA]</scope>
    <source>
        <strain evidence="5 6">ATCC 31363</strain>
    </source>
</reference>
<keyword evidence="2" id="KW-0805">Transcription regulation</keyword>
<evidence type="ECO:0000256" key="3">
    <source>
        <dbReference type="ARBA" id="ARBA00023163"/>
    </source>
</evidence>
<keyword evidence="3" id="KW-0804">Transcription</keyword>
<dbReference type="EMBL" id="MTZV01000006">
    <property type="protein sequence ID" value="PCE23175.1"/>
    <property type="molecule type" value="Genomic_DNA"/>
</dbReference>
<dbReference type="SUPFAM" id="SSF46785">
    <property type="entry name" value="Winged helix' DNA-binding domain"/>
    <property type="match status" value="1"/>
</dbReference>
<dbReference type="SMART" id="SM00420">
    <property type="entry name" value="HTH_DEOR"/>
    <property type="match status" value="1"/>
</dbReference>
<dbReference type="SUPFAM" id="SSF100950">
    <property type="entry name" value="NagB/RpiA/CoA transferase-like"/>
    <property type="match status" value="1"/>
</dbReference>
<dbReference type="InterPro" id="IPR037171">
    <property type="entry name" value="NagB/RpiA_transferase-like"/>
</dbReference>
<dbReference type="InterPro" id="IPR001034">
    <property type="entry name" value="DeoR_HTH"/>
</dbReference>
<evidence type="ECO:0000256" key="2">
    <source>
        <dbReference type="ARBA" id="ARBA00023015"/>
    </source>
</evidence>
<dbReference type="OrthoDB" id="5685843at2"/>
<dbReference type="InterPro" id="IPR036388">
    <property type="entry name" value="WH-like_DNA-bd_sf"/>
</dbReference>
<evidence type="ECO:0000313" key="6">
    <source>
        <dbReference type="Proteomes" id="UP000218022"/>
    </source>
</evidence>
<dbReference type="PANTHER" id="PTHR30363">
    <property type="entry name" value="HTH-TYPE TRANSCRIPTIONAL REGULATOR SRLR-RELATED"/>
    <property type="match status" value="1"/>
</dbReference>